<dbReference type="EMBL" id="QRFF01000002">
    <property type="protein sequence ID" value="KAA3503248.1"/>
    <property type="molecule type" value="Genomic_DNA"/>
</dbReference>
<gene>
    <name evidence="1" type="ORF">DXM27_10340</name>
</gene>
<accession>A0AA88F5P5</accession>
<dbReference type="AlphaFoldDB" id="A0AA88F5P5"/>
<dbReference type="Proteomes" id="UP000473658">
    <property type="component" value="Unassembled WGS sequence"/>
</dbReference>
<reference evidence="1 2" key="1">
    <citation type="submission" date="2018-08" db="EMBL/GenBank/DDBJ databases">
        <title>Crown Gall in kiwifruit.</title>
        <authorList>
            <person name="Visnovsky S.B."/>
            <person name="Pitman A.R."/>
        </authorList>
    </citation>
    <scope>NUCLEOTIDE SEQUENCE [LARGE SCALE GENOMIC DNA]</scope>
    <source>
        <strain evidence="1 2">SBV_302_78_2</strain>
    </source>
</reference>
<protein>
    <submittedName>
        <fullName evidence="1">Uncharacterized protein</fullName>
    </submittedName>
</protein>
<comment type="caution">
    <text evidence="1">The sequence shown here is derived from an EMBL/GenBank/DDBJ whole genome shotgun (WGS) entry which is preliminary data.</text>
</comment>
<evidence type="ECO:0000313" key="1">
    <source>
        <dbReference type="EMBL" id="KAA3503248.1"/>
    </source>
</evidence>
<sequence length="186" mass="20567">MPAQPSPAQEAKTMQSEALNVINDLKLDMTASPVDDVTIITRAQLEALEAALSAAEQQPAPFVAVKASPEALEQFTAYFVKNYPGPDTIIFDPKWHAPKIFRAAVSALSAQVQDVAQERYRHKKRGSIYTVMARGRLQVDGDLDNEKVVVYRGEDGQTWVRPEYEFNDGRFEPLPAAPAKQEGGHD</sequence>
<proteinExistence type="predicted"/>
<name>A0AA88F5P5_RHIRH</name>
<organism evidence="1 2">
    <name type="scientific">Rhizobium rhizogenes</name>
    <name type="common">Agrobacterium rhizogenes</name>
    <dbReference type="NCBI Taxonomy" id="359"/>
    <lineage>
        <taxon>Bacteria</taxon>
        <taxon>Pseudomonadati</taxon>
        <taxon>Pseudomonadota</taxon>
        <taxon>Alphaproteobacteria</taxon>
        <taxon>Hyphomicrobiales</taxon>
        <taxon>Rhizobiaceae</taxon>
        <taxon>Rhizobium/Agrobacterium group</taxon>
        <taxon>Rhizobium</taxon>
    </lineage>
</organism>
<evidence type="ECO:0000313" key="2">
    <source>
        <dbReference type="Proteomes" id="UP000473658"/>
    </source>
</evidence>